<evidence type="ECO:0000313" key="9">
    <source>
        <dbReference type="EMBL" id="CAL4771553.1"/>
    </source>
</evidence>
<comment type="caution">
    <text evidence="8">The sequence shown here is derived from an EMBL/GenBank/DDBJ whole genome shotgun (WGS) entry which is preliminary data.</text>
</comment>
<dbReference type="Pfam" id="PF07690">
    <property type="entry name" value="MFS_1"/>
    <property type="match status" value="1"/>
</dbReference>
<dbReference type="EMBL" id="CAMXCT010000873">
    <property type="protein sequence ID" value="CAI3984241.1"/>
    <property type="molecule type" value="Genomic_DNA"/>
</dbReference>
<proteinExistence type="predicted"/>
<evidence type="ECO:0000256" key="3">
    <source>
        <dbReference type="ARBA" id="ARBA00022692"/>
    </source>
</evidence>
<gene>
    <name evidence="8" type="ORF">C1SCF055_LOCUS11788</name>
</gene>
<feature type="transmembrane region" description="Helical" evidence="7">
    <location>
        <begin position="44"/>
        <end position="67"/>
    </location>
</feature>
<sequence length="415" mass="44151">MHWTEDKNDAGFVAGWLQSANVCGRIVTSSLWGLVMQRHGPKPVLAATLFGSLAGGILFSFCTNLAGAMCIRFIFLGMFNGWPVLVAPCAAAVAGDARQTQVLGLIIACGSGTQLVGPGIGGWTYGLVPGYPAMLPSSIGCILAIATIAVFLRVRRAFELVEEEEATPKLRRSSKAALFRFPVPLLLWMRFCQGFAVFGVYEAIPLWLISDKALGGLGLSEKEVGSLLSRSGLWSIIYFSFIMPSLIPKHLSPRFFSILTSCTAGVTAVLLPYASTVPLANVLHLIFACTFVSQAAVNMQFTNNATGPQDRSVITGVAVTVETIGKALSPVAMSWLFAWSLQRFGKEGHDLVFVVLAALALMQLTCSLFLPSSVDGSEAVQTEDASPVGAAKVPASKIGGMQHPQASLRERSPPP</sequence>
<dbReference type="PANTHER" id="PTHR23504:SF15">
    <property type="entry name" value="MAJOR FACILITATOR SUPERFAMILY (MFS) PROFILE DOMAIN-CONTAINING PROTEIN"/>
    <property type="match status" value="1"/>
</dbReference>
<name>A0A9P1C397_9DINO</name>
<evidence type="ECO:0000313" key="8">
    <source>
        <dbReference type="EMBL" id="CAI3984241.1"/>
    </source>
</evidence>
<feature type="transmembrane region" description="Helical" evidence="7">
    <location>
        <begin position="313"/>
        <end position="339"/>
    </location>
</feature>
<evidence type="ECO:0000256" key="1">
    <source>
        <dbReference type="ARBA" id="ARBA00004141"/>
    </source>
</evidence>
<feature type="region of interest" description="Disordered" evidence="6">
    <location>
        <begin position="380"/>
        <end position="415"/>
    </location>
</feature>
<dbReference type="Gene3D" id="1.20.1250.20">
    <property type="entry name" value="MFS general substrate transporter like domains"/>
    <property type="match status" value="1"/>
</dbReference>
<keyword evidence="5 7" id="KW-0472">Membrane</keyword>
<dbReference type="SUPFAM" id="SSF103473">
    <property type="entry name" value="MFS general substrate transporter"/>
    <property type="match status" value="1"/>
</dbReference>
<feature type="transmembrane region" description="Helical" evidence="7">
    <location>
        <begin position="281"/>
        <end position="301"/>
    </location>
</feature>
<dbReference type="OrthoDB" id="10262656at2759"/>
<feature type="transmembrane region" description="Helical" evidence="7">
    <location>
        <begin position="73"/>
        <end position="95"/>
    </location>
</feature>
<reference evidence="9 10" key="2">
    <citation type="submission" date="2024-05" db="EMBL/GenBank/DDBJ databases">
        <authorList>
            <person name="Chen Y."/>
            <person name="Shah S."/>
            <person name="Dougan E. K."/>
            <person name="Thang M."/>
            <person name="Chan C."/>
        </authorList>
    </citation>
    <scope>NUCLEOTIDE SEQUENCE [LARGE SCALE GENOMIC DNA]</scope>
</reference>
<keyword evidence="4 7" id="KW-1133">Transmembrane helix</keyword>
<dbReference type="GO" id="GO:0016020">
    <property type="term" value="C:membrane"/>
    <property type="evidence" value="ECO:0007669"/>
    <property type="project" value="UniProtKB-SubCell"/>
</dbReference>
<comment type="subcellular location">
    <subcellularLocation>
        <location evidence="1">Membrane</location>
        <topology evidence="1">Multi-pass membrane protein</topology>
    </subcellularLocation>
</comment>
<feature type="transmembrane region" description="Helical" evidence="7">
    <location>
        <begin position="131"/>
        <end position="152"/>
    </location>
</feature>
<protein>
    <submittedName>
        <fullName evidence="9">Probable peptide/nitrate transporter At3g43790 (Protein ZINC INDUCED FACILITATOR-LIKE 2)</fullName>
    </submittedName>
</protein>
<keyword evidence="10" id="KW-1185">Reference proteome</keyword>
<dbReference type="Proteomes" id="UP001152797">
    <property type="component" value="Unassembled WGS sequence"/>
</dbReference>
<evidence type="ECO:0000256" key="6">
    <source>
        <dbReference type="SAM" id="MobiDB-lite"/>
    </source>
</evidence>
<evidence type="ECO:0000256" key="4">
    <source>
        <dbReference type="ARBA" id="ARBA00022989"/>
    </source>
</evidence>
<organism evidence="8">
    <name type="scientific">Cladocopium goreaui</name>
    <dbReference type="NCBI Taxonomy" id="2562237"/>
    <lineage>
        <taxon>Eukaryota</taxon>
        <taxon>Sar</taxon>
        <taxon>Alveolata</taxon>
        <taxon>Dinophyceae</taxon>
        <taxon>Suessiales</taxon>
        <taxon>Symbiodiniaceae</taxon>
        <taxon>Cladocopium</taxon>
    </lineage>
</organism>
<feature type="transmembrane region" description="Helical" evidence="7">
    <location>
        <begin position="181"/>
        <end position="204"/>
    </location>
</feature>
<dbReference type="EMBL" id="CAMXCT020000873">
    <property type="protein sequence ID" value="CAL1137616.1"/>
    <property type="molecule type" value="Genomic_DNA"/>
</dbReference>
<dbReference type="InterPro" id="IPR011701">
    <property type="entry name" value="MFS"/>
</dbReference>
<evidence type="ECO:0000256" key="2">
    <source>
        <dbReference type="ARBA" id="ARBA00022448"/>
    </source>
</evidence>
<keyword evidence="3 7" id="KW-0812">Transmembrane</keyword>
<keyword evidence="2" id="KW-0813">Transport</keyword>
<accession>A0A9P1C397</accession>
<dbReference type="AlphaFoldDB" id="A0A9P1C397"/>
<feature type="transmembrane region" description="Helical" evidence="7">
    <location>
        <begin position="351"/>
        <end position="370"/>
    </location>
</feature>
<reference evidence="8" key="1">
    <citation type="submission" date="2022-10" db="EMBL/GenBank/DDBJ databases">
        <authorList>
            <person name="Chen Y."/>
            <person name="Dougan E. K."/>
            <person name="Chan C."/>
            <person name="Rhodes N."/>
            <person name="Thang M."/>
        </authorList>
    </citation>
    <scope>NUCLEOTIDE SEQUENCE</scope>
</reference>
<dbReference type="InterPro" id="IPR036259">
    <property type="entry name" value="MFS_trans_sf"/>
</dbReference>
<dbReference type="EMBL" id="CAMXCT030000873">
    <property type="protein sequence ID" value="CAL4771553.1"/>
    <property type="molecule type" value="Genomic_DNA"/>
</dbReference>
<evidence type="ECO:0000313" key="10">
    <source>
        <dbReference type="Proteomes" id="UP001152797"/>
    </source>
</evidence>
<feature type="transmembrane region" description="Helical" evidence="7">
    <location>
        <begin position="255"/>
        <end position="275"/>
    </location>
</feature>
<dbReference type="PANTHER" id="PTHR23504">
    <property type="entry name" value="MAJOR FACILITATOR SUPERFAMILY DOMAIN-CONTAINING PROTEIN 10"/>
    <property type="match status" value="1"/>
</dbReference>
<dbReference type="GO" id="GO:0022857">
    <property type="term" value="F:transmembrane transporter activity"/>
    <property type="evidence" value="ECO:0007669"/>
    <property type="project" value="InterPro"/>
</dbReference>
<evidence type="ECO:0000256" key="5">
    <source>
        <dbReference type="ARBA" id="ARBA00023136"/>
    </source>
</evidence>
<evidence type="ECO:0000256" key="7">
    <source>
        <dbReference type="SAM" id="Phobius"/>
    </source>
</evidence>